<evidence type="ECO:0000256" key="7">
    <source>
        <dbReference type="HAMAP-Rule" id="MF_02065"/>
    </source>
</evidence>
<comment type="subcellular location">
    <subcellularLocation>
        <location evidence="7">Cell inner membrane</location>
        <topology evidence="7">Single-pass membrane protein</topology>
    </subcellularLocation>
</comment>
<dbReference type="EC" id="4.2.2.29" evidence="7"/>
<evidence type="ECO:0000256" key="5">
    <source>
        <dbReference type="ARBA" id="ARBA00023239"/>
    </source>
</evidence>
<dbReference type="PANTHER" id="PTHR30518">
    <property type="entry name" value="ENDOLYTIC MUREIN TRANSGLYCOSYLASE"/>
    <property type="match status" value="1"/>
</dbReference>
<accession>A0A4Q6XE47</accession>
<keyword evidence="6 7" id="KW-0961">Cell wall biogenesis/degradation</keyword>
<keyword evidence="5 7" id="KW-0456">Lyase</keyword>
<dbReference type="AlphaFoldDB" id="A0A4Q6XE47"/>
<dbReference type="NCBIfam" id="TIGR00247">
    <property type="entry name" value="endolytic transglycosylase MltG"/>
    <property type="match status" value="1"/>
</dbReference>
<dbReference type="HAMAP" id="MF_02065">
    <property type="entry name" value="MltG"/>
    <property type="match status" value="1"/>
</dbReference>
<keyword evidence="4 7" id="KW-0472">Membrane</keyword>
<comment type="catalytic activity">
    <reaction evidence="7">
        <text>a peptidoglycan chain = a peptidoglycan chain with N-acetyl-1,6-anhydromuramyl-[peptide] at the reducing end + a peptidoglycan chain with N-acetylglucosamine at the non-reducing end.</text>
        <dbReference type="EC" id="4.2.2.29"/>
    </reaction>
</comment>
<evidence type="ECO:0000256" key="4">
    <source>
        <dbReference type="ARBA" id="ARBA00023136"/>
    </source>
</evidence>
<dbReference type="GO" id="GO:0071555">
    <property type="term" value="P:cell wall organization"/>
    <property type="evidence" value="ECO:0007669"/>
    <property type="project" value="UniProtKB-KW"/>
</dbReference>
<dbReference type="Gene3D" id="3.30.160.60">
    <property type="entry name" value="Classic Zinc Finger"/>
    <property type="match status" value="1"/>
</dbReference>
<gene>
    <name evidence="7 8" type="primary">mltG</name>
    <name evidence="8" type="ORF">EXE30_02970</name>
</gene>
<keyword evidence="7" id="KW-0997">Cell inner membrane</keyword>
<dbReference type="Proteomes" id="UP000292110">
    <property type="component" value="Unassembled WGS sequence"/>
</dbReference>
<protein>
    <recommendedName>
        <fullName evidence="7">Endolytic murein transglycosylase</fullName>
        <ecNumber evidence="7">4.2.2.29</ecNumber>
    </recommendedName>
    <alternativeName>
        <fullName evidence="7">Peptidoglycan lytic transglycosylase</fullName>
    </alternativeName>
    <alternativeName>
        <fullName evidence="7">Peptidoglycan polymerization terminase</fullName>
    </alternativeName>
</protein>
<comment type="function">
    <text evidence="7">Functions as a peptidoglycan terminase that cleaves nascent peptidoglycan strands endolytically to terminate their elongation.</text>
</comment>
<dbReference type="InterPro" id="IPR003770">
    <property type="entry name" value="MLTG-like"/>
</dbReference>
<proteinExistence type="inferred from homology"/>
<reference evidence="8 9" key="1">
    <citation type="submission" date="2019-02" db="EMBL/GenBank/DDBJ databases">
        <title>The draft genome of Acinetobacter halotolerans strain JCM 31009.</title>
        <authorList>
            <person name="Qin J."/>
            <person name="Feng Y."/>
            <person name="Nemec A."/>
            <person name="Zong Z."/>
        </authorList>
    </citation>
    <scope>NUCLEOTIDE SEQUENCE [LARGE SCALE GENOMIC DNA]</scope>
    <source>
        <strain evidence="8 9">JCM 31009</strain>
    </source>
</reference>
<organism evidence="8 9">
    <name type="scientific">Acinetobacter halotolerans</name>
    <dbReference type="NCBI Taxonomy" id="1752076"/>
    <lineage>
        <taxon>Bacteria</taxon>
        <taxon>Pseudomonadati</taxon>
        <taxon>Pseudomonadota</taxon>
        <taxon>Gammaproteobacteria</taxon>
        <taxon>Moraxellales</taxon>
        <taxon>Moraxellaceae</taxon>
        <taxon>Acinetobacter</taxon>
    </lineage>
</organism>
<dbReference type="FunFam" id="3.30.160.60:FF:000242">
    <property type="entry name" value="Endolytic murein transglycosylase"/>
    <property type="match status" value="1"/>
</dbReference>
<feature type="site" description="Important for catalytic activity" evidence="7">
    <location>
        <position position="234"/>
    </location>
</feature>
<evidence type="ECO:0000256" key="6">
    <source>
        <dbReference type="ARBA" id="ARBA00023316"/>
    </source>
</evidence>
<evidence type="ECO:0000313" key="9">
    <source>
        <dbReference type="Proteomes" id="UP000292110"/>
    </source>
</evidence>
<sequence length="358" mass="40667">MPKPPNPSKSKKKPKAKPKSRFTFKAFLVFICVFTMVVFGVIWANLFKPYPMESKKQLLVISSGDTYSKFIDRLAQDQKVSVPIILKVYQKFMIHDSMKAGVYELTRGMSVRQVLEMLANADNAQMNRILVIEGTNFKQLVQKLKNDPNVTKTILDLPQDQLLKALDISYSHPEGLFAPDTYFFAKGETDKKILTDLYRRQMKALDEAWANKAANLPYKNKYEALIMASIIEKETSLDSELQQVSGVFVRRLKIGMRLQTDPTVIYGMGDNYKGNITRNDLRTPTAYNTYTINGLPPTPIALPSKKAIEAAMHPDDAENLYFVATGTGGHKFTTNLQDHNRAVQEYLVVLRAKRQEQE</sequence>
<dbReference type="GO" id="GO:0008932">
    <property type="term" value="F:lytic endotransglycosylase activity"/>
    <property type="evidence" value="ECO:0007669"/>
    <property type="project" value="UniProtKB-UniRule"/>
</dbReference>
<dbReference type="RefSeq" id="WP_130161128.1">
    <property type="nucleotide sequence ID" value="NZ_SGIM01000002.1"/>
</dbReference>
<dbReference type="PANTHER" id="PTHR30518:SF2">
    <property type="entry name" value="ENDOLYTIC MUREIN TRANSGLYCOSYLASE"/>
    <property type="match status" value="1"/>
</dbReference>
<dbReference type="Gene3D" id="3.30.1490.480">
    <property type="entry name" value="Endolytic murein transglycosylase"/>
    <property type="match status" value="1"/>
</dbReference>
<dbReference type="Pfam" id="PF02618">
    <property type="entry name" value="YceG"/>
    <property type="match status" value="1"/>
</dbReference>
<dbReference type="CDD" id="cd08010">
    <property type="entry name" value="MltG_like"/>
    <property type="match status" value="1"/>
</dbReference>
<keyword evidence="9" id="KW-1185">Reference proteome</keyword>
<evidence type="ECO:0000313" key="8">
    <source>
        <dbReference type="EMBL" id="RZF55786.1"/>
    </source>
</evidence>
<feature type="transmembrane region" description="Helical" evidence="7">
    <location>
        <begin position="21"/>
        <end position="46"/>
    </location>
</feature>
<dbReference type="GO" id="GO:0005886">
    <property type="term" value="C:plasma membrane"/>
    <property type="evidence" value="ECO:0007669"/>
    <property type="project" value="UniProtKB-SubCell"/>
</dbReference>
<keyword evidence="1 7" id="KW-1003">Cell membrane</keyword>
<comment type="caution">
    <text evidence="8">The sequence shown here is derived from an EMBL/GenBank/DDBJ whole genome shotgun (WGS) entry which is preliminary data.</text>
</comment>
<dbReference type="GO" id="GO:0009252">
    <property type="term" value="P:peptidoglycan biosynthetic process"/>
    <property type="evidence" value="ECO:0007669"/>
    <property type="project" value="UniProtKB-UniRule"/>
</dbReference>
<evidence type="ECO:0000256" key="2">
    <source>
        <dbReference type="ARBA" id="ARBA00022692"/>
    </source>
</evidence>
<name>A0A4Q6XE47_9GAMM</name>
<keyword evidence="3 7" id="KW-1133">Transmembrane helix</keyword>
<dbReference type="EMBL" id="SGIM01000002">
    <property type="protein sequence ID" value="RZF55786.1"/>
    <property type="molecule type" value="Genomic_DNA"/>
</dbReference>
<keyword evidence="2 7" id="KW-0812">Transmembrane</keyword>
<evidence type="ECO:0000256" key="3">
    <source>
        <dbReference type="ARBA" id="ARBA00022989"/>
    </source>
</evidence>
<evidence type="ECO:0000256" key="1">
    <source>
        <dbReference type="ARBA" id="ARBA00022475"/>
    </source>
</evidence>
<comment type="similarity">
    <text evidence="7">Belongs to the transglycosylase MltG family.</text>
</comment>